<evidence type="ECO:0000313" key="3">
    <source>
        <dbReference type="EMBL" id="CRZ04252.1"/>
    </source>
</evidence>
<feature type="region of interest" description="Disordered" evidence="1">
    <location>
        <begin position="84"/>
        <end position="114"/>
    </location>
</feature>
<feature type="non-terminal residue" evidence="3">
    <location>
        <position position="114"/>
    </location>
</feature>
<sequence length="114" mass="12012">MVRISTLVAVVVASTLLALNVYGAGNQAQPSNGNPVKQDCSPCSNYGDSSDESESPFVSPFKTKKKTFLQRMLTLFVRCGPVNPNTLSHNAYGSPGSGGSAYSTPYYAKSKSAP</sequence>
<accession>A0A0H5QRK6</accession>
<feature type="compositionally biased region" description="Polar residues" evidence="1">
    <location>
        <begin position="26"/>
        <end position="48"/>
    </location>
</feature>
<feature type="signal peptide" evidence="2">
    <location>
        <begin position="1"/>
        <end position="23"/>
    </location>
</feature>
<organism evidence="3">
    <name type="scientific">Spongospora subterranea</name>
    <dbReference type="NCBI Taxonomy" id="70186"/>
    <lineage>
        <taxon>Eukaryota</taxon>
        <taxon>Sar</taxon>
        <taxon>Rhizaria</taxon>
        <taxon>Endomyxa</taxon>
        <taxon>Phytomyxea</taxon>
        <taxon>Plasmodiophorida</taxon>
        <taxon>Plasmodiophoridae</taxon>
        <taxon>Spongospora</taxon>
    </lineage>
</organism>
<keyword evidence="2" id="KW-0732">Signal</keyword>
<feature type="chain" id="PRO_5005222906" evidence="2">
    <location>
        <begin position="24"/>
        <end position="114"/>
    </location>
</feature>
<protein>
    <submittedName>
        <fullName evidence="3">Uncharacterized protein</fullName>
    </submittedName>
</protein>
<dbReference type="AlphaFoldDB" id="A0A0H5QRK6"/>
<evidence type="ECO:0000256" key="1">
    <source>
        <dbReference type="SAM" id="MobiDB-lite"/>
    </source>
</evidence>
<dbReference type="EMBL" id="HACM01003810">
    <property type="protein sequence ID" value="CRZ04252.1"/>
    <property type="molecule type" value="Transcribed_RNA"/>
</dbReference>
<evidence type="ECO:0000256" key="2">
    <source>
        <dbReference type="SAM" id="SignalP"/>
    </source>
</evidence>
<feature type="region of interest" description="Disordered" evidence="1">
    <location>
        <begin position="26"/>
        <end position="58"/>
    </location>
</feature>
<proteinExistence type="predicted"/>
<reference evidence="3" key="1">
    <citation type="submission" date="2015-04" db="EMBL/GenBank/DDBJ databases">
        <title>The genome sequence of the plant pathogenic Rhizarian Plasmodiophora brassicae reveals insights in its biotrophic life cycle and the origin of chitin synthesis.</title>
        <authorList>
            <person name="Schwelm A."/>
            <person name="Fogelqvist J."/>
            <person name="Knaust A."/>
            <person name="Julke S."/>
            <person name="Lilja T."/>
            <person name="Dhandapani V."/>
            <person name="Bonilla-Rosso G."/>
            <person name="Karlsson M."/>
            <person name="Shevchenko A."/>
            <person name="Choi S.R."/>
            <person name="Kim H.G."/>
            <person name="Park J.Y."/>
            <person name="Lim Y.P."/>
            <person name="Ludwig-Muller J."/>
            <person name="Dixelius C."/>
        </authorList>
    </citation>
    <scope>NUCLEOTIDE SEQUENCE</scope>
    <source>
        <tissue evidence="3">Potato root galls</tissue>
    </source>
</reference>
<name>A0A0H5QRK6_9EUKA</name>